<organism evidence="2 3">
    <name type="scientific">Nephila pilipes</name>
    <name type="common">Giant wood spider</name>
    <name type="synonym">Nephila maculata</name>
    <dbReference type="NCBI Taxonomy" id="299642"/>
    <lineage>
        <taxon>Eukaryota</taxon>
        <taxon>Metazoa</taxon>
        <taxon>Ecdysozoa</taxon>
        <taxon>Arthropoda</taxon>
        <taxon>Chelicerata</taxon>
        <taxon>Arachnida</taxon>
        <taxon>Araneae</taxon>
        <taxon>Araneomorphae</taxon>
        <taxon>Entelegynae</taxon>
        <taxon>Araneoidea</taxon>
        <taxon>Nephilidae</taxon>
        <taxon>Nephila</taxon>
    </lineage>
</organism>
<dbReference type="AlphaFoldDB" id="A0A8X6PI80"/>
<accession>A0A8X6PI80</accession>
<feature type="signal peptide" evidence="1">
    <location>
        <begin position="1"/>
        <end position="18"/>
    </location>
</feature>
<keyword evidence="3" id="KW-1185">Reference proteome</keyword>
<proteinExistence type="predicted"/>
<dbReference type="EMBL" id="BMAW01070227">
    <property type="protein sequence ID" value="GFT72342.1"/>
    <property type="molecule type" value="Genomic_DNA"/>
</dbReference>
<evidence type="ECO:0000313" key="3">
    <source>
        <dbReference type="Proteomes" id="UP000887013"/>
    </source>
</evidence>
<keyword evidence="1" id="KW-0732">Signal</keyword>
<protein>
    <submittedName>
        <fullName evidence="2">Uncharacterized protein</fullName>
    </submittedName>
</protein>
<evidence type="ECO:0000256" key="1">
    <source>
        <dbReference type="SAM" id="SignalP"/>
    </source>
</evidence>
<dbReference type="OrthoDB" id="8380926at2759"/>
<feature type="chain" id="PRO_5036457565" evidence="1">
    <location>
        <begin position="19"/>
        <end position="135"/>
    </location>
</feature>
<comment type="caution">
    <text evidence="2">The sequence shown here is derived from an EMBL/GenBank/DDBJ whole genome shotgun (WGS) entry which is preliminary data.</text>
</comment>
<evidence type="ECO:0000313" key="2">
    <source>
        <dbReference type="EMBL" id="GFT72342.1"/>
    </source>
</evidence>
<name>A0A8X6PI80_NEPPI</name>
<sequence length="135" mass="15763">MVFLLSLERIALVKVAVSIYNNPEMRDLVRNCNRHHCLGLCCFDKRELFIRQKASNCAIPKSLLENVLRLIQPIHHEFQRFRKIHYDDFDIDFGQLKNICWNSIGSIDYEETAKILVRSEEFSCLSDFLSLAITG</sequence>
<gene>
    <name evidence="2" type="ORF">NPIL_158631</name>
</gene>
<reference evidence="2" key="1">
    <citation type="submission" date="2020-08" db="EMBL/GenBank/DDBJ databases">
        <title>Multicomponent nature underlies the extraordinary mechanical properties of spider dragline silk.</title>
        <authorList>
            <person name="Kono N."/>
            <person name="Nakamura H."/>
            <person name="Mori M."/>
            <person name="Yoshida Y."/>
            <person name="Ohtoshi R."/>
            <person name="Malay A.D."/>
            <person name="Moran D.A.P."/>
            <person name="Tomita M."/>
            <person name="Numata K."/>
            <person name="Arakawa K."/>
        </authorList>
    </citation>
    <scope>NUCLEOTIDE SEQUENCE</scope>
</reference>
<dbReference type="Proteomes" id="UP000887013">
    <property type="component" value="Unassembled WGS sequence"/>
</dbReference>